<dbReference type="RefSeq" id="WP_136151292.1">
    <property type="nucleotide sequence ID" value="NZ_CP038810.1"/>
</dbReference>
<gene>
    <name evidence="1" type="ORF">GS03_00811</name>
</gene>
<evidence type="ECO:0000313" key="2">
    <source>
        <dbReference type="Proteomes" id="UP000296862"/>
    </source>
</evidence>
<reference evidence="1 2" key="1">
    <citation type="submission" date="2019-04" db="EMBL/GenBank/DDBJ databases">
        <title>Flavobacterium sp. GS03.</title>
        <authorList>
            <person name="Kim H."/>
        </authorList>
    </citation>
    <scope>NUCLEOTIDE SEQUENCE [LARGE SCALE GENOMIC DNA]</scope>
    <source>
        <strain evidence="1 2">GS03</strain>
    </source>
</reference>
<dbReference type="EMBL" id="CP038810">
    <property type="protein sequence ID" value="QBZ97325.1"/>
    <property type="molecule type" value="Genomic_DNA"/>
</dbReference>
<dbReference type="Proteomes" id="UP000296862">
    <property type="component" value="Chromosome"/>
</dbReference>
<dbReference type="KEGG" id="fsn:GS03_00811"/>
<dbReference type="AlphaFoldDB" id="A0A4P7PS15"/>
<proteinExistence type="predicted"/>
<keyword evidence="2" id="KW-1185">Reference proteome</keyword>
<dbReference type="OrthoDB" id="1447646at2"/>
<accession>A0A4P7PS15</accession>
<name>A0A4P7PS15_9FLAO</name>
<organism evidence="1 2">
    <name type="scientific">Flavobacterium sangjuense</name>
    <dbReference type="NCBI Taxonomy" id="2518177"/>
    <lineage>
        <taxon>Bacteria</taxon>
        <taxon>Pseudomonadati</taxon>
        <taxon>Bacteroidota</taxon>
        <taxon>Flavobacteriia</taxon>
        <taxon>Flavobacteriales</taxon>
        <taxon>Flavobacteriaceae</taxon>
        <taxon>Flavobacterium</taxon>
    </lineage>
</organism>
<sequence>MKRLFFIPLAFMMSFCKCPKAAISESNKSVIESVCPEEGKCTVELLKNKSLDVKADEFGSLYYQISESNETSVLIYRYDKNVPKDLQDANYREEIIFEINNKTQTLILSGKDLQQSKMIYGRFGFGKGQTGNYKVQEGNLNLKREGDTVRFDLNFKVGQVPLLINPIKATVK</sequence>
<evidence type="ECO:0000313" key="1">
    <source>
        <dbReference type="EMBL" id="QBZ97325.1"/>
    </source>
</evidence>
<protein>
    <submittedName>
        <fullName evidence="1">Uncharacterized protein</fullName>
    </submittedName>
</protein>